<feature type="region of interest" description="Disordered" evidence="3">
    <location>
        <begin position="123"/>
        <end position="151"/>
    </location>
</feature>
<evidence type="ECO:0000256" key="1">
    <source>
        <dbReference type="ARBA" id="ARBA00023122"/>
    </source>
</evidence>
<dbReference type="PANTHER" id="PTHR43080:SF2">
    <property type="entry name" value="CBS DOMAIN-CONTAINING PROTEIN"/>
    <property type="match status" value="1"/>
</dbReference>
<sequence>MTRDVRLIEPTQTIREAAKLMAKMDAGIMPTREGDRLVGMITNRDIAVRVVAEGRGPETPIREVMTQDVKYCYEDDDTENVARNRADIRVRRLPVLARDKRLVGIISLGDMAVSDEAGKAGEAVAGISQPGGQHSQTGSPPALSLGTARSA</sequence>
<keyword evidence="1 2" id="KW-0129">CBS domain</keyword>
<dbReference type="PANTHER" id="PTHR43080">
    <property type="entry name" value="CBS DOMAIN-CONTAINING PROTEIN CBSX3, MITOCHONDRIAL"/>
    <property type="match status" value="1"/>
</dbReference>
<dbReference type="SMART" id="SM00116">
    <property type="entry name" value="CBS"/>
    <property type="match status" value="2"/>
</dbReference>
<feature type="domain" description="CBS" evidence="4">
    <location>
        <begin position="65"/>
        <end position="121"/>
    </location>
</feature>
<proteinExistence type="predicted"/>
<accession>I4Z3T4</accession>
<dbReference type="AlphaFoldDB" id="I4Z3T4"/>
<organism evidence="6 7">
    <name type="scientific">Microvirga lotononidis</name>
    <dbReference type="NCBI Taxonomy" id="864069"/>
    <lineage>
        <taxon>Bacteria</taxon>
        <taxon>Pseudomonadati</taxon>
        <taxon>Pseudomonadota</taxon>
        <taxon>Alphaproteobacteria</taxon>
        <taxon>Hyphomicrobiales</taxon>
        <taxon>Methylobacteriaceae</taxon>
        <taxon>Microvirga</taxon>
    </lineage>
</organism>
<feature type="domain" description="CBS" evidence="4">
    <location>
        <begin position="1"/>
        <end position="58"/>
    </location>
</feature>
<dbReference type="PATRIC" id="fig|864069.3.peg.1648"/>
<dbReference type="eggNOG" id="COG0517">
    <property type="taxonomic scope" value="Bacteria"/>
</dbReference>
<gene>
    <name evidence="6" type="ORF">MicloDRAFT_00004030</name>
    <name evidence="5" type="ORF">MicloDRAFT_00014850</name>
</gene>
<name>I4Z3T4_9HYPH</name>
<keyword evidence="7" id="KW-1185">Reference proteome</keyword>
<evidence type="ECO:0000313" key="6">
    <source>
        <dbReference type="EMBL" id="EIM30876.1"/>
    </source>
</evidence>
<dbReference type="EMBL" id="JH660640">
    <property type="protein sequence ID" value="EIM30164.1"/>
    <property type="molecule type" value="Genomic_DNA"/>
</dbReference>
<dbReference type="OrthoDB" id="9802114at2"/>
<dbReference type="InterPro" id="IPR000644">
    <property type="entry name" value="CBS_dom"/>
</dbReference>
<dbReference type="Gene3D" id="3.10.580.10">
    <property type="entry name" value="CBS-domain"/>
    <property type="match status" value="1"/>
</dbReference>
<feature type="compositionally biased region" description="Polar residues" evidence="3">
    <location>
        <begin position="130"/>
        <end position="139"/>
    </location>
</feature>
<dbReference type="Pfam" id="PF00571">
    <property type="entry name" value="CBS"/>
    <property type="match status" value="2"/>
</dbReference>
<dbReference type="STRING" id="864069.MicloDRAFT_00004030"/>
<evidence type="ECO:0000256" key="2">
    <source>
        <dbReference type="PROSITE-ProRule" id="PRU00703"/>
    </source>
</evidence>
<evidence type="ECO:0000313" key="7">
    <source>
        <dbReference type="Proteomes" id="UP000003947"/>
    </source>
</evidence>
<evidence type="ECO:0000313" key="5">
    <source>
        <dbReference type="EMBL" id="EIM30164.1"/>
    </source>
</evidence>
<reference evidence="6 7" key="1">
    <citation type="submission" date="2012-02" db="EMBL/GenBank/DDBJ databases">
        <title>Improved High-Quality Draft sequence of Microvirga sp. WSM3557.</title>
        <authorList>
            <consortium name="US DOE Joint Genome Institute"/>
            <person name="Lucas S."/>
            <person name="Han J."/>
            <person name="Lapidus A."/>
            <person name="Cheng J.-F."/>
            <person name="Goodwin L."/>
            <person name="Pitluck S."/>
            <person name="Peters L."/>
            <person name="Zhang X."/>
            <person name="Detter J.C."/>
            <person name="Han C."/>
            <person name="Tapia R."/>
            <person name="Land M."/>
            <person name="Hauser L."/>
            <person name="Kyrpides N."/>
            <person name="Ivanova N."/>
            <person name="Pagani I."/>
            <person name="Brau L."/>
            <person name="Yates R."/>
            <person name="O'Hara G."/>
            <person name="Rui T."/>
            <person name="Howieson J."/>
            <person name="Reeve W."/>
            <person name="Woyke T."/>
        </authorList>
    </citation>
    <scope>NUCLEOTIDE SEQUENCE [LARGE SCALE GENOMIC DNA]</scope>
    <source>
        <strain evidence="6 7">WSM3557</strain>
    </source>
</reference>
<dbReference type="CDD" id="cd04622">
    <property type="entry name" value="CBS_pair_HRP1_like"/>
    <property type="match status" value="1"/>
</dbReference>
<evidence type="ECO:0000256" key="3">
    <source>
        <dbReference type="SAM" id="MobiDB-lite"/>
    </source>
</evidence>
<dbReference type="PROSITE" id="PS51371">
    <property type="entry name" value="CBS"/>
    <property type="match status" value="2"/>
</dbReference>
<dbReference type="EMBL" id="JH660635">
    <property type="protein sequence ID" value="EIM30876.1"/>
    <property type="molecule type" value="Genomic_DNA"/>
</dbReference>
<dbReference type="InterPro" id="IPR046342">
    <property type="entry name" value="CBS_dom_sf"/>
</dbReference>
<dbReference type="HOGENOM" id="CLU_040681_12_0_5"/>
<dbReference type="SUPFAM" id="SSF54631">
    <property type="entry name" value="CBS-domain pair"/>
    <property type="match status" value="1"/>
</dbReference>
<protein>
    <submittedName>
        <fullName evidence="6">CBS domain-containing protein</fullName>
    </submittedName>
</protein>
<dbReference type="Proteomes" id="UP000003947">
    <property type="component" value="Unassembled WGS sequence"/>
</dbReference>
<dbReference type="InterPro" id="IPR051257">
    <property type="entry name" value="Diverse_CBS-Domain"/>
</dbReference>
<dbReference type="RefSeq" id="WP_009489015.1">
    <property type="nucleotide sequence ID" value="NZ_CP141050.1"/>
</dbReference>
<evidence type="ECO:0000259" key="4">
    <source>
        <dbReference type="PROSITE" id="PS51371"/>
    </source>
</evidence>